<organism evidence="5">
    <name type="scientific">Longilinea arvoryzae</name>
    <dbReference type="NCBI Taxonomy" id="360412"/>
    <lineage>
        <taxon>Bacteria</taxon>
        <taxon>Bacillati</taxon>
        <taxon>Chloroflexota</taxon>
        <taxon>Anaerolineae</taxon>
        <taxon>Anaerolineales</taxon>
        <taxon>Anaerolineaceae</taxon>
        <taxon>Longilinea</taxon>
    </lineage>
</organism>
<dbReference type="PANTHER" id="PTHR30222:SF17">
    <property type="entry name" value="SPERMIDINE_PUTRESCINE-BINDING PERIPLASMIC PROTEIN"/>
    <property type="match status" value="1"/>
</dbReference>
<dbReference type="GO" id="GO:0015846">
    <property type="term" value="P:polyamine transport"/>
    <property type="evidence" value="ECO:0007669"/>
    <property type="project" value="InterPro"/>
</dbReference>
<dbReference type="AlphaFoldDB" id="A0A0K8MXK6"/>
<dbReference type="GO" id="GO:0042597">
    <property type="term" value="C:periplasmic space"/>
    <property type="evidence" value="ECO:0007669"/>
    <property type="project" value="UniProtKB-SubCell"/>
</dbReference>
<dbReference type="PANTHER" id="PTHR30222">
    <property type="entry name" value="SPERMIDINE/PUTRESCINE-BINDING PERIPLASMIC PROTEIN"/>
    <property type="match status" value="1"/>
</dbReference>
<dbReference type="CDD" id="cd13590">
    <property type="entry name" value="PBP2_PotD_PotF_like"/>
    <property type="match status" value="1"/>
</dbReference>
<dbReference type="PROSITE" id="PS51257">
    <property type="entry name" value="PROKAR_LIPOPROTEIN"/>
    <property type="match status" value="1"/>
</dbReference>
<keyword evidence="6" id="KW-1185">Reference proteome</keyword>
<dbReference type="InterPro" id="IPR006059">
    <property type="entry name" value="SBP"/>
</dbReference>
<dbReference type="RefSeq" id="WP_075075390.1">
    <property type="nucleotide sequence ID" value="NZ_DF967973.1"/>
</dbReference>
<dbReference type="Gene3D" id="3.40.190.10">
    <property type="entry name" value="Periplasmic binding protein-like II"/>
    <property type="match status" value="2"/>
</dbReference>
<keyword evidence="4" id="KW-0574">Periplasm</keyword>
<accession>A0A0K8MXK6</accession>
<dbReference type="GO" id="GO:0019808">
    <property type="term" value="F:polyamine binding"/>
    <property type="evidence" value="ECO:0007669"/>
    <property type="project" value="InterPro"/>
</dbReference>
<dbReference type="EMBL" id="DF967973">
    <property type="protein sequence ID" value="GAP15993.1"/>
    <property type="molecule type" value="Genomic_DNA"/>
</dbReference>
<evidence type="ECO:0000256" key="3">
    <source>
        <dbReference type="ARBA" id="ARBA00022729"/>
    </source>
</evidence>
<evidence type="ECO:0000256" key="1">
    <source>
        <dbReference type="ARBA" id="ARBA00004418"/>
    </source>
</evidence>
<name>A0A0K8MXK6_9CHLR</name>
<gene>
    <name evidence="5" type="ORF">LARV_03788</name>
</gene>
<reference evidence="5" key="1">
    <citation type="submission" date="2015-07" db="EMBL/GenBank/DDBJ databases">
        <title>Draft Genome Sequences of Anaerolinea thermolimosa IMO-1, Bellilinea caldifistulae GOMI-1, Leptolinea tardivitalis YMTK-2, Levilinea saccharolytica KIBI-1,Longilinea arvoryzae KOME-1, Previously Described as Members of the Anaerolineaceae (Chloroflexi).</title>
        <authorList>
            <person name="Sekiguchi Y."/>
            <person name="Ohashi A."/>
            <person name="Matsuura N."/>
            <person name="Tourlousse M.D."/>
        </authorList>
    </citation>
    <scope>NUCLEOTIDE SEQUENCE [LARGE SCALE GENOMIC DNA]</scope>
    <source>
        <strain evidence="5">KOME-1</strain>
    </source>
</reference>
<proteinExistence type="predicted"/>
<evidence type="ECO:0000313" key="5">
    <source>
        <dbReference type="EMBL" id="GAP15993.1"/>
    </source>
</evidence>
<keyword evidence="2" id="KW-0813">Transport</keyword>
<evidence type="ECO:0000313" key="6">
    <source>
        <dbReference type="Proteomes" id="UP000055060"/>
    </source>
</evidence>
<dbReference type="STRING" id="360412.LARV_03788"/>
<keyword evidence="3" id="KW-0732">Signal</keyword>
<sequence length="356" mass="39178">MKHALQLQRLFCGALVLVLLTACGLAPQSKNSDPLIVYDWVDDLPQSLLDEFTRQTGIKVQTEGYQSQEEAVENVAGGFKADVLVLDAEQIGPAIESGVIQRFDKSGVPNLDGVMQMFRGLSFDPQTEYAIPFTWGTSGIITTPDAAPVSSWADLFDTPNRVGVWNDFHYTTGALLKGLGYSANTESADELSQAEAAFSMLSPRIVVQEGIDTTTLTDLFVDDKIDVAIGYALDYQDARSYGLDVQYILPSDGPILWMDFFTLPASSQRQADALKFINFMLDAKNAAAYTQSSYYATGVEKAADYLPQEILNDPSIYPSIETLNESELLMSLSDETQKEYFHLWELLSASSKSTTN</sequence>
<dbReference type="OrthoDB" id="9769319at2"/>
<evidence type="ECO:0000256" key="2">
    <source>
        <dbReference type="ARBA" id="ARBA00022448"/>
    </source>
</evidence>
<evidence type="ECO:0000256" key="4">
    <source>
        <dbReference type="ARBA" id="ARBA00022764"/>
    </source>
</evidence>
<dbReference type="InterPro" id="IPR001188">
    <property type="entry name" value="Sperm_putr-bd"/>
</dbReference>
<dbReference type="SUPFAM" id="SSF53850">
    <property type="entry name" value="Periplasmic binding protein-like II"/>
    <property type="match status" value="1"/>
</dbReference>
<dbReference type="Pfam" id="PF13416">
    <property type="entry name" value="SBP_bac_8"/>
    <property type="match status" value="1"/>
</dbReference>
<dbReference type="PRINTS" id="PR00909">
    <property type="entry name" value="SPERMDNBNDNG"/>
</dbReference>
<comment type="subcellular location">
    <subcellularLocation>
        <location evidence="1">Periplasm</location>
    </subcellularLocation>
</comment>
<dbReference type="Proteomes" id="UP000055060">
    <property type="component" value="Unassembled WGS sequence"/>
</dbReference>
<protein>
    <submittedName>
        <fullName evidence="5">Spermidine/putrescine-binding periplasmic protein</fullName>
    </submittedName>
</protein>